<dbReference type="Proteomes" id="UP001157915">
    <property type="component" value="Unassembled WGS sequence"/>
</dbReference>
<comment type="caution">
    <text evidence="1">The sequence shown here is derived from an EMBL/GenBank/DDBJ whole genome shotgun (WGS) entry which is preliminary data.</text>
</comment>
<proteinExistence type="predicted"/>
<name>A0ABY1NYP8_9BACT</name>
<evidence type="ECO:0000313" key="1">
    <source>
        <dbReference type="EMBL" id="SMP22185.1"/>
    </source>
</evidence>
<gene>
    <name evidence="1" type="ORF">SAMN06265367_103409</name>
</gene>
<keyword evidence="2" id="KW-1185">Reference proteome</keyword>
<reference evidence="1 2" key="1">
    <citation type="submission" date="2017-05" db="EMBL/GenBank/DDBJ databases">
        <authorList>
            <person name="Varghese N."/>
            <person name="Submissions S."/>
        </authorList>
    </citation>
    <scope>NUCLEOTIDE SEQUENCE [LARGE SCALE GENOMIC DNA]</scope>
    <source>
        <strain evidence="1 2">DSM 15360</strain>
    </source>
</reference>
<organism evidence="1 2">
    <name type="scientific">Algoriphagus winogradskyi</name>
    <dbReference type="NCBI Taxonomy" id="237017"/>
    <lineage>
        <taxon>Bacteria</taxon>
        <taxon>Pseudomonadati</taxon>
        <taxon>Bacteroidota</taxon>
        <taxon>Cytophagia</taxon>
        <taxon>Cytophagales</taxon>
        <taxon>Cyclobacteriaceae</taxon>
        <taxon>Algoriphagus</taxon>
    </lineage>
</organism>
<accession>A0ABY1NYP8</accession>
<sequence length="50" mass="5782">MFKYNVNYQSKRPKLYGSRIKDLSIIERSSTPFGLTLLTLSKTLPFDSLI</sequence>
<dbReference type="EMBL" id="FXUA01000003">
    <property type="protein sequence ID" value="SMP22185.1"/>
    <property type="molecule type" value="Genomic_DNA"/>
</dbReference>
<protein>
    <submittedName>
        <fullName evidence="1">Uncharacterized protein</fullName>
    </submittedName>
</protein>
<evidence type="ECO:0000313" key="2">
    <source>
        <dbReference type="Proteomes" id="UP001157915"/>
    </source>
</evidence>